<dbReference type="EMBL" id="NIVC01002664">
    <property type="protein sequence ID" value="PAA56099.1"/>
    <property type="molecule type" value="Genomic_DNA"/>
</dbReference>
<sequence>MRLTGLLALLSVLGTALSAPQQLDEQQLRQQKPMPDAELLTDLIEKRGVELAGDMYCCVNGIPGCCRRRRRRSAPGADEAQEKLRAACSCCRRRSALSSPSPCCLACRQLAHQLG</sequence>
<proteinExistence type="predicted"/>
<keyword evidence="1" id="KW-0732">Signal</keyword>
<dbReference type="AlphaFoldDB" id="A0A267E5M0"/>
<keyword evidence="3" id="KW-1185">Reference proteome</keyword>
<protein>
    <submittedName>
        <fullName evidence="2">Uncharacterized protein</fullName>
    </submittedName>
</protein>
<evidence type="ECO:0000256" key="1">
    <source>
        <dbReference type="SAM" id="SignalP"/>
    </source>
</evidence>
<reference evidence="2 3" key="1">
    <citation type="submission" date="2017-06" db="EMBL/GenBank/DDBJ databases">
        <title>A platform for efficient transgenesis in Macrostomum lignano, a flatworm model organism for stem cell research.</title>
        <authorList>
            <person name="Berezikov E."/>
        </authorList>
    </citation>
    <scope>NUCLEOTIDE SEQUENCE [LARGE SCALE GENOMIC DNA]</scope>
    <source>
        <strain evidence="2">DV1</strain>
        <tissue evidence="2">Whole organism</tissue>
    </source>
</reference>
<organism evidence="2 3">
    <name type="scientific">Macrostomum lignano</name>
    <dbReference type="NCBI Taxonomy" id="282301"/>
    <lineage>
        <taxon>Eukaryota</taxon>
        <taxon>Metazoa</taxon>
        <taxon>Spiralia</taxon>
        <taxon>Lophotrochozoa</taxon>
        <taxon>Platyhelminthes</taxon>
        <taxon>Rhabditophora</taxon>
        <taxon>Macrostomorpha</taxon>
        <taxon>Macrostomida</taxon>
        <taxon>Macrostomidae</taxon>
        <taxon>Macrostomum</taxon>
    </lineage>
</organism>
<evidence type="ECO:0000313" key="2">
    <source>
        <dbReference type="EMBL" id="PAA56099.1"/>
    </source>
</evidence>
<dbReference type="Proteomes" id="UP000215902">
    <property type="component" value="Unassembled WGS sequence"/>
</dbReference>
<evidence type="ECO:0000313" key="3">
    <source>
        <dbReference type="Proteomes" id="UP000215902"/>
    </source>
</evidence>
<name>A0A267E5M0_9PLAT</name>
<comment type="caution">
    <text evidence="2">The sequence shown here is derived from an EMBL/GenBank/DDBJ whole genome shotgun (WGS) entry which is preliminary data.</text>
</comment>
<accession>A0A267E5M0</accession>
<gene>
    <name evidence="2" type="ORF">BOX15_Mlig027086g3</name>
</gene>
<feature type="chain" id="PRO_5012854210" evidence="1">
    <location>
        <begin position="19"/>
        <end position="115"/>
    </location>
</feature>
<feature type="signal peptide" evidence="1">
    <location>
        <begin position="1"/>
        <end position="18"/>
    </location>
</feature>